<evidence type="ECO:0000313" key="3">
    <source>
        <dbReference type="Proteomes" id="UP000619355"/>
    </source>
</evidence>
<protein>
    <submittedName>
        <fullName evidence="2">Uncharacterized protein</fullName>
    </submittedName>
</protein>
<comment type="caution">
    <text evidence="2">The sequence shown here is derived from an EMBL/GenBank/DDBJ whole genome shotgun (WGS) entry which is preliminary data.</text>
</comment>
<proteinExistence type="predicted"/>
<dbReference type="Proteomes" id="UP000619355">
    <property type="component" value="Unassembled WGS sequence"/>
</dbReference>
<dbReference type="Pfam" id="PF19698">
    <property type="entry name" value="DUF6197"/>
    <property type="match status" value="1"/>
</dbReference>
<dbReference type="EMBL" id="BNBF01000031">
    <property type="protein sequence ID" value="GHG72693.1"/>
    <property type="molecule type" value="Genomic_DNA"/>
</dbReference>
<organism evidence="2 3">
    <name type="scientific">Streptomyces capoamus</name>
    <dbReference type="NCBI Taxonomy" id="68183"/>
    <lineage>
        <taxon>Bacteria</taxon>
        <taxon>Bacillati</taxon>
        <taxon>Actinomycetota</taxon>
        <taxon>Actinomycetes</taxon>
        <taxon>Kitasatosporales</taxon>
        <taxon>Streptomycetaceae</taxon>
        <taxon>Streptomyces</taxon>
    </lineage>
</organism>
<sequence>MSHTPASPAIDPPAPTTQPAPTAPPAELTLEERLTFIKAAMTARLDEAAVAYEVNTAHIPTEPVDLSDVVTVPLTPTLQPPPESYPTPVAALLQRAHHRLLTGGWCKDVLVDEDGARCMLGAIRIEARGDSGLEADAAAVLLDAIRRKFGDDVDSVPSFNDAHGSARIPLRMVDQAAGLADARGL</sequence>
<name>A0A919KF98_9ACTN</name>
<dbReference type="RefSeq" id="WP_189985985.1">
    <property type="nucleotide sequence ID" value="NZ_BNBF01000031.1"/>
</dbReference>
<evidence type="ECO:0000256" key="1">
    <source>
        <dbReference type="SAM" id="MobiDB-lite"/>
    </source>
</evidence>
<reference evidence="3" key="1">
    <citation type="journal article" date="2019" name="Int. J. Syst. Evol. Microbiol.">
        <title>The Global Catalogue of Microorganisms (GCM) 10K type strain sequencing project: providing services to taxonomists for standard genome sequencing and annotation.</title>
        <authorList>
            <consortium name="The Broad Institute Genomics Platform"/>
            <consortium name="The Broad Institute Genome Sequencing Center for Infectious Disease"/>
            <person name="Wu L."/>
            <person name="Ma J."/>
        </authorList>
    </citation>
    <scope>NUCLEOTIDE SEQUENCE [LARGE SCALE GENOMIC DNA]</scope>
    <source>
        <strain evidence="3">JCM 4253</strain>
    </source>
</reference>
<feature type="compositionally biased region" description="Pro residues" evidence="1">
    <location>
        <begin position="10"/>
        <end position="24"/>
    </location>
</feature>
<keyword evidence="3" id="KW-1185">Reference proteome</keyword>
<feature type="region of interest" description="Disordered" evidence="1">
    <location>
        <begin position="1"/>
        <end position="24"/>
    </location>
</feature>
<accession>A0A919KF98</accession>
<evidence type="ECO:0000313" key="2">
    <source>
        <dbReference type="EMBL" id="GHG72693.1"/>
    </source>
</evidence>
<gene>
    <name evidence="2" type="ORF">GCM10018980_68680</name>
</gene>
<dbReference type="InterPro" id="IPR045677">
    <property type="entry name" value="DUF6197"/>
</dbReference>
<dbReference type="AlphaFoldDB" id="A0A919KF98"/>